<protein>
    <recommendedName>
        <fullName evidence="1">KAP NTPase domain-containing protein</fullName>
    </recommendedName>
</protein>
<evidence type="ECO:0000313" key="2">
    <source>
        <dbReference type="EMBL" id="MYM81794.1"/>
    </source>
</evidence>
<dbReference type="SUPFAM" id="SSF52540">
    <property type="entry name" value="P-loop containing nucleoside triphosphate hydrolases"/>
    <property type="match status" value="1"/>
</dbReference>
<feature type="domain" description="KAP NTPase" evidence="1">
    <location>
        <begin position="30"/>
        <end position="318"/>
    </location>
</feature>
<reference evidence="2 3" key="1">
    <citation type="submission" date="2019-12" db="EMBL/GenBank/DDBJ databases">
        <title>Novel species isolated from a subtropical stream in China.</title>
        <authorList>
            <person name="Lu H."/>
        </authorList>
    </citation>
    <scope>NUCLEOTIDE SEQUENCE [LARGE SCALE GENOMIC DNA]</scope>
    <source>
        <strain evidence="2 3">FT50W</strain>
    </source>
</reference>
<comment type="caution">
    <text evidence="2">The sequence shown here is derived from an EMBL/GenBank/DDBJ whole genome shotgun (WGS) entry which is preliminary data.</text>
</comment>
<dbReference type="PANTHER" id="PTHR22674">
    <property type="entry name" value="NTPASE, KAP FAMILY P-LOOP DOMAIN-CONTAINING 1"/>
    <property type="match status" value="1"/>
</dbReference>
<dbReference type="Gene3D" id="3.40.50.300">
    <property type="entry name" value="P-loop containing nucleotide triphosphate hydrolases"/>
    <property type="match status" value="1"/>
</dbReference>
<dbReference type="RefSeq" id="WP_161018930.1">
    <property type="nucleotide sequence ID" value="NZ_WWCP01000006.1"/>
</dbReference>
<proteinExistence type="predicted"/>
<dbReference type="PANTHER" id="PTHR22674:SF6">
    <property type="entry name" value="NTPASE KAP FAMILY P-LOOP DOMAIN-CONTAINING PROTEIN 1"/>
    <property type="match status" value="1"/>
</dbReference>
<dbReference type="InterPro" id="IPR027417">
    <property type="entry name" value="P-loop_NTPase"/>
</dbReference>
<dbReference type="Proteomes" id="UP000474565">
    <property type="component" value="Unassembled WGS sequence"/>
</dbReference>
<dbReference type="EMBL" id="WWCP01000006">
    <property type="protein sequence ID" value="MYM81794.1"/>
    <property type="molecule type" value="Genomic_DNA"/>
</dbReference>
<dbReference type="InterPro" id="IPR052754">
    <property type="entry name" value="NTPase_KAP_P-loop"/>
</dbReference>
<evidence type="ECO:0000259" key="1">
    <source>
        <dbReference type="Pfam" id="PF07693"/>
    </source>
</evidence>
<dbReference type="Pfam" id="PF07693">
    <property type="entry name" value="KAP_NTPase"/>
    <property type="match status" value="1"/>
</dbReference>
<accession>A0A6L8MH09</accession>
<dbReference type="AlphaFoldDB" id="A0A6L8MH09"/>
<evidence type="ECO:0000313" key="3">
    <source>
        <dbReference type="Proteomes" id="UP000474565"/>
    </source>
</evidence>
<dbReference type="InterPro" id="IPR011646">
    <property type="entry name" value="KAP_P-loop"/>
</dbReference>
<sequence>MPYQEFLVNSDAPLKVGEARAQDRLGRVGFSENAANALRCVDSSRGLVLSVEGAWGSGKTSVLALIEEHLRESVQGPPVVVHFNPWLIGERDALLGQFLAKLAGAVELVDHVAVGKKLGKALKAYANAFDVIKLLPGSEPWASVGKSVFSGVGTFLSAVLNLKKTDIETRKNEVQAALVEFPRPIIVVIDDIDRLFPLEVYEMIRIIKAVGNLRNVGYVLAWDPSYVCAALEKASVPDSRGYLDKIVQVRMAVPNMSPSARRKLLNAALDELPRQAMAEYFSSRSDRVSEVYFSGLRDLLEHPRDVIRVINTMRLIEPSLRGEIVFADILALAALKVKAPSVYDLLRKEPKRFVGALPHEINLPNQNEEILLGGRVAREEAYQLCTRPAAVKDLVQFLFPQVAHSDGGNGGRVQYIQGHLADPTRLIVALQLGTSMSDVSLVLARRYLAEPERRAGIREQLTTDNCIGFLETLADAYSAMEFGNRSVNDWQALCVDISRIVDTPLFVQATAENGAISIENTAEYVINQLSSGVDYSESNTLADLIIEGANVKSGVCQS</sequence>
<gene>
    <name evidence="2" type="ORF">GTP44_07460</name>
</gene>
<organism evidence="2 3">
    <name type="scientific">Duganella lactea</name>
    <dbReference type="NCBI Taxonomy" id="2692173"/>
    <lineage>
        <taxon>Bacteria</taxon>
        <taxon>Pseudomonadati</taxon>
        <taxon>Pseudomonadota</taxon>
        <taxon>Betaproteobacteria</taxon>
        <taxon>Burkholderiales</taxon>
        <taxon>Oxalobacteraceae</taxon>
        <taxon>Telluria group</taxon>
        <taxon>Duganella</taxon>
    </lineage>
</organism>
<name>A0A6L8MH09_9BURK</name>